<dbReference type="GeneID" id="28856480"/>
<organism evidence="2 3">
    <name type="scientific">Pochonia chlamydosporia 170</name>
    <dbReference type="NCBI Taxonomy" id="1380566"/>
    <lineage>
        <taxon>Eukaryota</taxon>
        <taxon>Fungi</taxon>
        <taxon>Dikarya</taxon>
        <taxon>Ascomycota</taxon>
        <taxon>Pezizomycotina</taxon>
        <taxon>Sordariomycetes</taxon>
        <taxon>Hypocreomycetidae</taxon>
        <taxon>Hypocreales</taxon>
        <taxon>Clavicipitaceae</taxon>
        <taxon>Pochonia</taxon>
    </lineage>
</organism>
<name>A0A179F3N3_METCM</name>
<dbReference type="EMBL" id="LSBJ02000004">
    <property type="protein sequence ID" value="OAQ60024.1"/>
    <property type="molecule type" value="Genomic_DNA"/>
</dbReference>
<proteinExistence type="predicted"/>
<protein>
    <recommendedName>
        <fullName evidence="4">BZIP domain-containing protein</fullName>
    </recommendedName>
</protein>
<dbReference type="PANTHER" id="PTHR37012:SF2">
    <property type="entry name" value="BZIP DOMAIN-CONTAINING PROTEIN-RELATED"/>
    <property type="match status" value="1"/>
</dbReference>
<evidence type="ECO:0000313" key="3">
    <source>
        <dbReference type="Proteomes" id="UP000078397"/>
    </source>
</evidence>
<feature type="region of interest" description="Disordered" evidence="1">
    <location>
        <begin position="1"/>
        <end position="28"/>
    </location>
</feature>
<reference evidence="2 3" key="1">
    <citation type="journal article" date="2016" name="PLoS Pathog.">
        <title>Biosynthesis of antibiotic leucinostatins in bio-control fungus Purpureocillium lilacinum and their inhibition on phytophthora revealed by genome mining.</title>
        <authorList>
            <person name="Wang G."/>
            <person name="Liu Z."/>
            <person name="Lin R."/>
            <person name="Li E."/>
            <person name="Mao Z."/>
            <person name="Ling J."/>
            <person name="Yang Y."/>
            <person name="Yin W.B."/>
            <person name="Xie B."/>
        </authorList>
    </citation>
    <scope>NUCLEOTIDE SEQUENCE [LARGE SCALE GENOMIC DNA]</scope>
    <source>
        <strain evidence="2">170</strain>
    </source>
</reference>
<dbReference type="RefSeq" id="XP_018137985.1">
    <property type="nucleotide sequence ID" value="XM_018292486.1"/>
</dbReference>
<dbReference type="PANTHER" id="PTHR37012">
    <property type="entry name" value="B-ZIP TRANSCRIPTION FACTOR (EUROFUNG)-RELATED"/>
    <property type="match status" value="1"/>
</dbReference>
<dbReference type="Proteomes" id="UP000078397">
    <property type="component" value="Unassembled WGS sequence"/>
</dbReference>
<sequence>MTRTRKTLSPTQLEHKRAHDREAQRANRRRVKERIIRLEKELEEKRGHIGSSRVYQELLRRNRLLEEEVARLKSSLAASSTAGLSPVASSPASLAESNGLTEYRCITDEAPYSGHEAYHCLMPNSTFPGMVSDVQSRNSTVYHDNHQQPVTLGGPDTSLSTSWYKSSSNFVNSTSHAGTFQHIVDNYGWPDYGGNHSMLKAGHLQNKMDTGSELWSMEQRHEAYYESSRYSLEAPAGTGVWDSGSPHKLQVRYHPAGDCFSENAPRLGKTTACQPLASSNSAELAGNYAYKAACI</sequence>
<accession>A0A179F3N3</accession>
<dbReference type="OrthoDB" id="4939599at2759"/>
<keyword evidence="3" id="KW-1185">Reference proteome</keyword>
<dbReference type="KEGG" id="pchm:VFPPC_14718"/>
<gene>
    <name evidence="2" type="ORF">VFPPC_14718</name>
</gene>
<evidence type="ECO:0008006" key="4">
    <source>
        <dbReference type="Google" id="ProtNLM"/>
    </source>
</evidence>
<dbReference type="AlphaFoldDB" id="A0A179F3N3"/>
<comment type="caution">
    <text evidence="2">The sequence shown here is derived from an EMBL/GenBank/DDBJ whole genome shotgun (WGS) entry which is preliminary data.</text>
</comment>
<feature type="compositionally biased region" description="Basic and acidic residues" evidence="1">
    <location>
        <begin position="13"/>
        <end position="25"/>
    </location>
</feature>
<dbReference type="CDD" id="cd14688">
    <property type="entry name" value="bZIP_YAP"/>
    <property type="match status" value="1"/>
</dbReference>
<evidence type="ECO:0000256" key="1">
    <source>
        <dbReference type="SAM" id="MobiDB-lite"/>
    </source>
</evidence>
<evidence type="ECO:0000313" key="2">
    <source>
        <dbReference type="EMBL" id="OAQ60024.1"/>
    </source>
</evidence>